<dbReference type="Pfam" id="PF02311">
    <property type="entry name" value="AraC_binding"/>
    <property type="match status" value="1"/>
</dbReference>
<evidence type="ECO:0000313" key="6">
    <source>
        <dbReference type="Proteomes" id="UP000661507"/>
    </source>
</evidence>
<keyword evidence="6" id="KW-1185">Reference proteome</keyword>
<dbReference type="Gene3D" id="2.60.120.10">
    <property type="entry name" value="Jelly Rolls"/>
    <property type="match status" value="1"/>
</dbReference>
<evidence type="ECO:0000259" key="4">
    <source>
        <dbReference type="PROSITE" id="PS01124"/>
    </source>
</evidence>
<dbReference type="EMBL" id="BMKW01000006">
    <property type="protein sequence ID" value="GGJ17077.1"/>
    <property type="molecule type" value="Genomic_DNA"/>
</dbReference>
<keyword evidence="1" id="KW-0805">Transcription regulation</keyword>
<evidence type="ECO:0000256" key="3">
    <source>
        <dbReference type="ARBA" id="ARBA00023163"/>
    </source>
</evidence>
<dbReference type="RefSeq" id="WP_188967445.1">
    <property type="nucleotide sequence ID" value="NZ_BMKW01000006.1"/>
</dbReference>
<dbReference type="InterPro" id="IPR009057">
    <property type="entry name" value="Homeodomain-like_sf"/>
</dbReference>
<keyword evidence="3" id="KW-0804">Transcription</keyword>
<dbReference type="GO" id="GO:0043565">
    <property type="term" value="F:sequence-specific DNA binding"/>
    <property type="evidence" value="ECO:0007669"/>
    <property type="project" value="InterPro"/>
</dbReference>
<protein>
    <recommendedName>
        <fullName evidence="4">HTH araC/xylS-type domain-containing protein</fullName>
    </recommendedName>
</protein>
<dbReference type="GO" id="GO:0003700">
    <property type="term" value="F:DNA-binding transcription factor activity"/>
    <property type="evidence" value="ECO:0007669"/>
    <property type="project" value="InterPro"/>
</dbReference>
<comment type="caution">
    <text evidence="5">The sequence shown here is derived from an EMBL/GenBank/DDBJ whole genome shotgun (WGS) entry which is preliminary data.</text>
</comment>
<dbReference type="AlphaFoldDB" id="A0A917KLK5"/>
<dbReference type="PROSITE" id="PS01124">
    <property type="entry name" value="HTH_ARAC_FAMILY_2"/>
    <property type="match status" value="1"/>
</dbReference>
<dbReference type="PANTHER" id="PTHR11019:SF159">
    <property type="entry name" value="TRANSCRIPTIONAL REGULATOR-RELATED"/>
    <property type="match status" value="1"/>
</dbReference>
<dbReference type="SUPFAM" id="SSF46689">
    <property type="entry name" value="Homeodomain-like"/>
    <property type="match status" value="2"/>
</dbReference>
<accession>A0A917KLK5</accession>
<reference evidence="5" key="1">
    <citation type="journal article" date="2014" name="Int. J. Syst. Evol. Microbiol.">
        <title>Complete genome sequence of Corynebacterium casei LMG S-19264T (=DSM 44701T), isolated from a smear-ripened cheese.</title>
        <authorList>
            <consortium name="US DOE Joint Genome Institute (JGI-PGF)"/>
            <person name="Walter F."/>
            <person name="Albersmeier A."/>
            <person name="Kalinowski J."/>
            <person name="Ruckert C."/>
        </authorList>
    </citation>
    <scope>NUCLEOTIDE SEQUENCE</scope>
    <source>
        <strain evidence="5">CGMCC 1.3617</strain>
    </source>
</reference>
<dbReference type="Proteomes" id="UP000661507">
    <property type="component" value="Unassembled WGS sequence"/>
</dbReference>
<dbReference type="PANTHER" id="PTHR11019">
    <property type="entry name" value="HTH-TYPE TRANSCRIPTIONAL REGULATOR NIMR"/>
    <property type="match status" value="1"/>
</dbReference>
<dbReference type="SUPFAM" id="SSF51182">
    <property type="entry name" value="RmlC-like cupins"/>
    <property type="match status" value="1"/>
</dbReference>
<reference evidence="5" key="2">
    <citation type="submission" date="2020-09" db="EMBL/GenBank/DDBJ databases">
        <authorList>
            <person name="Sun Q."/>
            <person name="Zhou Y."/>
        </authorList>
    </citation>
    <scope>NUCLEOTIDE SEQUENCE</scope>
    <source>
        <strain evidence="5">CGMCC 1.3617</strain>
    </source>
</reference>
<name>A0A917KLK5_9PROT</name>
<gene>
    <name evidence="5" type="ORF">GCM10011320_25540</name>
</gene>
<evidence type="ECO:0000313" key="5">
    <source>
        <dbReference type="EMBL" id="GGJ17077.1"/>
    </source>
</evidence>
<organism evidence="5 6">
    <name type="scientific">Neoroseomonas lacus</name>
    <dbReference type="NCBI Taxonomy" id="287609"/>
    <lineage>
        <taxon>Bacteria</taxon>
        <taxon>Pseudomonadati</taxon>
        <taxon>Pseudomonadota</taxon>
        <taxon>Alphaproteobacteria</taxon>
        <taxon>Acetobacterales</taxon>
        <taxon>Acetobacteraceae</taxon>
        <taxon>Neoroseomonas</taxon>
    </lineage>
</organism>
<evidence type="ECO:0000256" key="1">
    <source>
        <dbReference type="ARBA" id="ARBA00023015"/>
    </source>
</evidence>
<dbReference type="SMART" id="SM00342">
    <property type="entry name" value="HTH_ARAC"/>
    <property type="match status" value="1"/>
</dbReference>
<dbReference type="InterPro" id="IPR018060">
    <property type="entry name" value="HTH_AraC"/>
</dbReference>
<dbReference type="InterPro" id="IPR011051">
    <property type="entry name" value="RmlC_Cupin_sf"/>
</dbReference>
<dbReference type="Pfam" id="PF12833">
    <property type="entry name" value="HTH_18"/>
    <property type="match status" value="1"/>
</dbReference>
<evidence type="ECO:0000256" key="2">
    <source>
        <dbReference type="ARBA" id="ARBA00023125"/>
    </source>
</evidence>
<dbReference type="Gene3D" id="1.10.10.60">
    <property type="entry name" value="Homeodomain-like"/>
    <property type="match status" value="1"/>
</dbReference>
<dbReference type="InterPro" id="IPR014710">
    <property type="entry name" value="RmlC-like_jellyroll"/>
</dbReference>
<keyword evidence="2" id="KW-0238">DNA-binding</keyword>
<sequence>MYFSLGHTDWAATTVGGDDYATDWHVHDCAMLLMPRAGSLRFALDSRGRSEHVLRPGEALVVTAGVGHRTRAGAAGHQHLVLYAADGKLAGWLPRSAGWRAGPLPPALLPLLGYRDSLRRSDERARLVDQLILAEVADQGLPALARDHGAALVRAVAAHLAAEPAGRHDLGALAARFGVSRRHLTRLFRNHFNEGIGAHLARIRVDAAARRLAAGADVTEAAGAVGVNSPSHLARLFRRHAGHSPKMARSGRS</sequence>
<dbReference type="InterPro" id="IPR003313">
    <property type="entry name" value="AraC-bd"/>
</dbReference>
<proteinExistence type="predicted"/>
<feature type="domain" description="HTH araC/xylS-type" evidence="4">
    <location>
        <begin position="150"/>
        <end position="251"/>
    </location>
</feature>